<dbReference type="Pfam" id="PF04055">
    <property type="entry name" value="Radical_SAM"/>
    <property type="match status" value="1"/>
</dbReference>
<dbReference type="InterPro" id="IPR034505">
    <property type="entry name" value="Coproporphyrinogen-III_oxidase"/>
</dbReference>
<keyword evidence="3" id="KW-1185">Reference proteome</keyword>
<dbReference type="RefSeq" id="WP_186840246.1">
    <property type="nucleotide sequence ID" value="NZ_JACOOZ010000003.1"/>
</dbReference>
<dbReference type="NCBIfam" id="TIGR03994">
    <property type="entry name" value="rSAM_HemZ"/>
    <property type="match status" value="1"/>
</dbReference>
<keyword evidence="2" id="KW-0560">Oxidoreductase</keyword>
<dbReference type="CDD" id="cd01335">
    <property type="entry name" value="Radical_SAM"/>
    <property type="match status" value="1"/>
</dbReference>
<dbReference type="PROSITE" id="PS51918">
    <property type="entry name" value="RADICAL_SAM"/>
    <property type="match status" value="1"/>
</dbReference>
<dbReference type="Proteomes" id="UP000597877">
    <property type="component" value="Unassembled WGS sequence"/>
</dbReference>
<proteinExistence type="predicted"/>
<dbReference type="InterPro" id="IPR058240">
    <property type="entry name" value="rSAM_sf"/>
</dbReference>
<dbReference type="SMART" id="SM00729">
    <property type="entry name" value="Elp3"/>
    <property type="match status" value="1"/>
</dbReference>
<dbReference type="EC" id="1.3.98.3" evidence="2"/>
<evidence type="ECO:0000259" key="1">
    <source>
        <dbReference type="PROSITE" id="PS51918"/>
    </source>
</evidence>
<sequence length="479" mass="55244">MIDIQIEPAQFEYDVQSLVQAFYTGHPFKINDRVENSYRKISVKYEKNKICISVWSKEKEPVEGEMFCDFSDRRETKNILKKLLYNLLSADTKEKLPWGTLTGIRPSKIPEMMLEEDISRKEIMSYMKETYLISDEKLNLAMDIAGRERQILSKINYKHGFSLYVGIPFCPTTCLYCSFTSFPIEKYRKKVDLYLDAVIKEIKYLGIKLKNRELNTVYIGGGTPTTLEPNQLDRLINALKDNFDFSTVVEFTVEAGRPDSITEDKIMVLKKHGVNRISINPQTMNEKTLEIIGRKHTVSQVKEAFAIARKCGMDNINMDFIVGLPGENAQMVKYSMEEALKLNPDGITVHSLALKRASRLNVEKDRYSDMTMENSSRLMKITEEYAGKMKMVPYYMYRQKNMVGNQENVGYSKVGKEGIYNILMMGDYQNVWAAGAGAVTKLLSKDRKEGKRIDTLKNVDLYIDRIDEMIERKKVVKLD</sequence>
<organism evidence="2 3">
    <name type="scientific">Eubacterium segne</name>
    <dbReference type="NCBI Taxonomy" id="2763045"/>
    <lineage>
        <taxon>Bacteria</taxon>
        <taxon>Bacillati</taxon>
        <taxon>Bacillota</taxon>
        <taxon>Clostridia</taxon>
        <taxon>Eubacteriales</taxon>
        <taxon>Eubacteriaceae</taxon>
        <taxon>Eubacterium</taxon>
    </lineage>
</organism>
<dbReference type="PANTHER" id="PTHR13932:SF1">
    <property type="entry name" value="OXYGEN-INDEPENDENT COPROPORPHYRINOGEN-III OXIDASE-LIKE PROTEIN HEMZ"/>
    <property type="match status" value="1"/>
</dbReference>
<dbReference type="EMBL" id="JACOOZ010000003">
    <property type="protein sequence ID" value="MBC5667477.1"/>
    <property type="molecule type" value="Genomic_DNA"/>
</dbReference>
<feature type="domain" description="Radical SAM core" evidence="1">
    <location>
        <begin position="155"/>
        <end position="389"/>
    </location>
</feature>
<name>A0ABR7F1I0_9FIRM</name>
<dbReference type="InterPro" id="IPR007197">
    <property type="entry name" value="rSAM"/>
</dbReference>
<protein>
    <submittedName>
        <fullName evidence="2">Coproporphyrinogen dehydrogenase HemZ</fullName>
        <ecNumber evidence="2">1.3.98.3</ecNumber>
    </submittedName>
</protein>
<dbReference type="PANTHER" id="PTHR13932">
    <property type="entry name" value="COPROPORPHYRINIGEN III OXIDASE"/>
    <property type="match status" value="1"/>
</dbReference>
<reference evidence="2 3" key="1">
    <citation type="submission" date="2020-08" db="EMBL/GenBank/DDBJ databases">
        <title>Genome public.</title>
        <authorList>
            <person name="Liu C."/>
            <person name="Sun Q."/>
        </authorList>
    </citation>
    <scope>NUCLEOTIDE SEQUENCE [LARGE SCALE GENOMIC DNA]</scope>
    <source>
        <strain evidence="2 3">BX4</strain>
    </source>
</reference>
<dbReference type="SFLD" id="SFLDS00029">
    <property type="entry name" value="Radical_SAM"/>
    <property type="match status" value="1"/>
</dbReference>
<dbReference type="SFLD" id="SFLDF00310">
    <property type="entry name" value="oxygen-independent_coproporphy"/>
    <property type="match status" value="1"/>
</dbReference>
<dbReference type="InterPro" id="IPR023995">
    <property type="entry name" value="HemZ"/>
</dbReference>
<accession>A0ABR7F1I0</accession>
<evidence type="ECO:0000313" key="2">
    <source>
        <dbReference type="EMBL" id="MBC5667477.1"/>
    </source>
</evidence>
<gene>
    <name evidence="2" type="primary">hemZ</name>
    <name evidence="2" type="ORF">H8S00_05700</name>
</gene>
<dbReference type="SFLD" id="SFLDG01065">
    <property type="entry name" value="anaerobic_coproporphyrinogen-I"/>
    <property type="match status" value="1"/>
</dbReference>
<evidence type="ECO:0000313" key="3">
    <source>
        <dbReference type="Proteomes" id="UP000597877"/>
    </source>
</evidence>
<dbReference type="GO" id="GO:0051989">
    <property type="term" value="F:coproporphyrinogen dehydrogenase activity"/>
    <property type="evidence" value="ECO:0007669"/>
    <property type="project" value="UniProtKB-EC"/>
</dbReference>
<dbReference type="SFLD" id="SFLDG01082">
    <property type="entry name" value="B12-binding_domain_containing"/>
    <property type="match status" value="1"/>
</dbReference>
<comment type="caution">
    <text evidence="2">The sequence shown here is derived from an EMBL/GenBank/DDBJ whole genome shotgun (WGS) entry which is preliminary data.</text>
</comment>
<dbReference type="InterPro" id="IPR023404">
    <property type="entry name" value="rSAM_horseshoe"/>
</dbReference>
<dbReference type="SUPFAM" id="SSF102114">
    <property type="entry name" value="Radical SAM enzymes"/>
    <property type="match status" value="1"/>
</dbReference>
<dbReference type="InterPro" id="IPR006638">
    <property type="entry name" value="Elp3/MiaA/NifB-like_rSAM"/>
</dbReference>
<dbReference type="Gene3D" id="3.80.30.20">
    <property type="entry name" value="tm_1862 like domain"/>
    <property type="match status" value="1"/>
</dbReference>